<gene>
    <name evidence="3" type="ORF">RND71_025666</name>
</gene>
<name>A0AAE1VDN1_9SOLA</name>
<keyword evidence="1" id="KW-0862">Zinc</keyword>
<sequence>MGKVKSTAILIDQCESIKAALRVMMPELIHWYCIWHIFTKLPFRLKRVHNHKIAKIEFKSIVLNSITIDEFERKWGEFIENMA</sequence>
<proteinExistence type="inferred from homology"/>
<dbReference type="GO" id="GO:0008270">
    <property type="term" value="F:zinc ion binding"/>
    <property type="evidence" value="ECO:0007669"/>
    <property type="project" value="UniProtKB-UniRule"/>
</dbReference>
<dbReference type="GO" id="GO:0006355">
    <property type="term" value="P:regulation of DNA-templated transcription"/>
    <property type="evidence" value="ECO:0007669"/>
    <property type="project" value="UniProtKB-UniRule"/>
</dbReference>
<dbReference type="Proteomes" id="UP001291623">
    <property type="component" value="Unassembled WGS sequence"/>
</dbReference>
<protein>
    <recommendedName>
        <fullName evidence="1">Protein FAR1-RELATED SEQUENCE</fullName>
    </recommendedName>
</protein>
<organism evidence="3 4">
    <name type="scientific">Anisodus tanguticus</name>
    <dbReference type="NCBI Taxonomy" id="243964"/>
    <lineage>
        <taxon>Eukaryota</taxon>
        <taxon>Viridiplantae</taxon>
        <taxon>Streptophyta</taxon>
        <taxon>Embryophyta</taxon>
        <taxon>Tracheophyta</taxon>
        <taxon>Spermatophyta</taxon>
        <taxon>Magnoliopsida</taxon>
        <taxon>eudicotyledons</taxon>
        <taxon>Gunneridae</taxon>
        <taxon>Pentapetalae</taxon>
        <taxon>asterids</taxon>
        <taxon>lamiids</taxon>
        <taxon>Solanales</taxon>
        <taxon>Solanaceae</taxon>
        <taxon>Solanoideae</taxon>
        <taxon>Hyoscyameae</taxon>
        <taxon>Anisodus</taxon>
    </lineage>
</organism>
<evidence type="ECO:0000259" key="2">
    <source>
        <dbReference type="Pfam" id="PF10551"/>
    </source>
</evidence>
<evidence type="ECO:0000313" key="3">
    <source>
        <dbReference type="EMBL" id="KAK4356695.1"/>
    </source>
</evidence>
<evidence type="ECO:0000313" key="4">
    <source>
        <dbReference type="Proteomes" id="UP001291623"/>
    </source>
</evidence>
<dbReference type="InterPro" id="IPR031052">
    <property type="entry name" value="FHY3/FAR1"/>
</dbReference>
<dbReference type="Pfam" id="PF10551">
    <property type="entry name" value="MULE"/>
    <property type="match status" value="1"/>
</dbReference>
<dbReference type="PANTHER" id="PTHR31669">
    <property type="entry name" value="PROTEIN FAR1-RELATED SEQUENCE 10-RELATED"/>
    <property type="match status" value="1"/>
</dbReference>
<dbReference type="GO" id="GO:0005634">
    <property type="term" value="C:nucleus"/>
    <property type="evidence" value="ECO:0007669"/>
    <property type="project" value="UniProtKB-SubCell"/>
</dbReference>
<dbReference type="PANTHER" id="PTHR31669:SF283">
    <property type="entry name" value="PROTEIN FAR1-RELATED SEQUENCE"/>
    <property type="match status" value="1"/>
</dbReference>
<keyword evidence="1" id="KW-0539">Nucleus</keyword>
<comment type="function">
    <text evidence="1">Putative transcription activator involved in regulating light control of development.</text>
</comment>
<keyword evidence="1" id="KW-0479">Metal-binding</keyword>
<evidence type="ECO:0000256" key="1">
    <source>
        <dbReference type="RuleBase" id="RU367018"/>
    </source>
</evidence>
<accession>A0AAE1VDN1</accession>
<feature type="domain" description="MULE transposase" evidence="2">
    <location>
        <begin position="4"/>
        <end position="39"/>
    </location>
</feature>
<keyword evidence="1" id="KW-0863">Zinc-finger</keyword>
<comment type="caution">
    <text evidence="3">The sequence shown here is derived from an EMBL/GenBank/DDBJ whole genome shotgun (WGS) entry which is preliminary data.</text>
</comment>
<keyword evidence="4" id="KW-1185">Reference proteome</keyword>
<dbReference type="EMBL" id="JAVYJV010000013">
    <property type="protein sequence ID" value="KAK4356695.1"/>
    <property type="molecule type" value="Genomic_DNA"/>
</dbReference>
<dbReference type="InterPro" id="IPR018289">
    <property type="entry name" value="MULE_transposase_dom"/>
</dbReference>
<comment type="similarity">
    <text evidence="1">Belongs to the FHY3/FAR1 family.</text>
</comment>
<dbReference type="AlphaFoldDB" id="A0AAE1VDN1"/>
<comment type="subcellular location">
    <subcellularLocation>
        <location evidence="1">Nucleus</location>
    </subcellularLocation>
</comment>
<reference evidence="3" key="1">
    <citation type="submission" date="2023-12" db="EMBL/GenBank/DDBJ databases">
        <title>Genome assembly of Anisodus tanguticus.</title>
        <authorList>
            <person name="Wang Y.-J."/>
        </authorList>
    </citation>
    <scope>NUCLEOTIDE SEQUENCE</scope>
    <source>
        <strain evidence="3">KB-2021</strain>
        <tissue evidence="3">Leaf</tissue>
    </source>
</reference>